<dbReference type="InterPro" id="IPR002523">
    <property type="entry name" value="MgTranspt_CorA/ZnTranspt_ZntB"/>
</dbReference>
<dbReference type="EMBL" id="JAGPYM010000015">
    <property type="protein sequence ID" value="KAH6886791.1"/>
    <property type="molecule type" value="Genomic_DNA"/>
</dbReference>
<dbReference type="InterPro" id="IPR036770">
    <property type="entry name" value="Ankyrin_rpt-contain_sf"/>
</dbReference>
<comment type="caution">
    <text evidence="9">The sequence shown here is derived from an EMBL/GenBank/DDBJ whole genome shotgun (WGS) entry which is preliminary data.</text>
</comment>
<dbReference type="Gene3D" id="1.25.40.20">
    <property type="entry name" value="Ankyrin repeat-containing domain"/>
    <property type="match status" value="1"/>
</dbReference>
<keyword evidence="4 8" id="KW-1133">Transmembrane helix</keyword>
<dbReference type="PROSITE" id="PS50297">
    <property type="entry name" value="ANK_REP_REGION"/>
    <property type="match status" value="2"/>
</dbReference>
<accession>A0A9P8W0U6</accession>
<evidence type="ECO:0000313" key="9">
    <source>
        <dbReference type="EMBL" id="KAH6886791.1"/>
    </source>
</evidence>
<name>A0A9P8W0U6_9HYPO</name>
<dbReference type="AlphaFoldDB" id="A0A9P8W0U6"/>
<dbReference type="SUPFAM" id="SSF144083">
    <property type="entry name" value="Magnesium transport protein CorA, transmembrane region"/>
    <property type="match status" value="1"/>
</dbReference>
<dbReference type="PROSITE" id="PS50088">
    <property type="entry name" value="ANK_REPEAT"/>
    <property type="match status" value="2"/>
</dbReference>
<dbReference type="Pfam" id="PF12796">
    <property type="entry name" value="Ank_2"/>
    <property type="match status" value="1"/>
</dbReference>
<organism evidence="9 10">
    <name type="scientific">Thelonectria olida</name>
    <dbReference type="NCBI Taxonomy" id="1576542"/>
    <lineage>
        <taxon>Eukaryota</taxon>
        <taxon>Fungi</taxon>
        <taxon>Dikarya</taxon>
        <taxon>Ascomycota</taxon>
        <taxon>Pezizomycotina</taxon>
        <taxon>Sordariomycetes</taxon>
        <taxon>Hypocreomycetidae</taxon>
        <taxon>Hypocreales</taxon>
        <taxon>Nectriaceae</taxon>
        <taxon>Thelonectria</taxon>
    </lineage>
</organism>
<proteinExistence type="predicted"/>
<keyword evidence="5 7" id="KW-0040">ANK repeat</keyword>
<feature type="repeat" description="ANK" evidence="7">
    <location>
        <begin position="162"/>
        <end position="194"/>
    </location>
</feature>
<dbReference type="GO" id="GO:0004842">
    <property type="term" value="F:ubiquitin-protein transferase activity"/>
    <property type="evidence" value="ECO:0007669"/>
    <property type="project" value="TreeGrafter"/>
</dbReference>
<evidence type="ECO:0008006" key="11">
    <source>
        <dbReference type="Google" id="ProtNLM"/>
    </source>
</evidence>
<comment type="subcellular location">
    <subcellularLocation>
        <location evidence="1">Membrane</location>
        <topology evidence="1">Multi-pass membrane protein</topology>
    </subcellularLocation>
</comment>
<protein>
    <recommendedName>
        <fullName evidence="11">Ankyrin repeat protein</fullName>
    </recommendedName>
</protein>
<dbReference type="Pfam" id="PF00023">
    <property type="entry name" value="Ank"/>
    <property type="match status" value="1"/>
</dbReference>
<dbReference type="PANTHER" id="PTHR24171">
    <property type="entry name" value="ANKYRIN REPEAT DOMAIN-CONTAINING PROTEIN 39-RELATED"/>
    <property type="match status" value="1"/>
</dbReference>
<dbReference type="Gene3D" id="1.20.58.340">
    <property type="entry name" value="Magnesium transport protein CorA, transmembrane region"/>
    <property type="match status" value="1"/>
</dbReference>
<evidence type="ECO:0000256" key="8">
    <source>
        <dbReference type="SAM" id="Phobius"/>
    </source>
</evidence>
<evidence type="ECO:0000256" key="2">
    <source>
        <dbReference type="ARBA" id="ARBA00022692"/>
    </source>
</evidence>
<feature type="repeat" description="ANK" evidence="7">
    <location>
        <begin position="235"/>
        <end position="267"/>
    </location>
</feature>
<sequence>MAFKTPAEIATHVVSVGQPPVAGGHAARGVSPQLAPEKCPTTLGRWRDQVNVVLGKKVGDESKAKLKGLLNSGLTAKVKAAAKLNGEEHFDDTFSELLSQAINTNKSSFAAILIKSDDFKPSHKSGKDQATALHLAIEKRQETTANKIVQKHRGTVDEQDKYGKTPLFCAVRTANKKLTAFLLRNHADVNALDSQHLTPLHTVAGIQFWPEGDSRIDVVNELLSHGAEVNTKDVFGESPLHDAAWRFDDKLMTLLLQHGADAECRNFDGQTPRDVLPKFLAPTTLNGLMLAFEKVTVDNSHSIPTNPPRCWNNAPNDAVSEVDSLSTSDATGDVCERFFATVRFFYRKEGFSRSWSFSMHSLLHEDIDGGTMNGLETEFVDLVYHKFYISSTQDKPTKMEIKANIWKWIHVPANQMSWVTDLVWRLTDDNGRSLARGDQPEARKEAWKFLERNIAQRKGVKLHSFTRVPHAGDMLKHAPEEAPGTDQVSSDDLVEVSESSAASETAGLYRREIWRNTTTFADDQRFSLVVPYIDFETEQYLQRYDRIEESGRYEIETPGFRDKRELEHRSFLYDGLLGLHKPRTLDEWYYDMLRHKDLRIRDEDQVVFKWFKDIVQEGLLLQGKEADEQDFKQLRPETVASFSIVMEDSWKNLKCKRSLTTEQSEFGQDTVNTSRLPRLLMVHQLWLWKLDSSTIITAFPDRYHQGVEDTLFETIRQGGIESYTRPEQLIENILFECVTFLEEYRFAGLGIHILDIFESSIAVRSNQEAVLFKKFRDSIKEKKRSLHKQVDSDIALIHEIKDIRDELHLLLRIFESQLDVVQKFATIFWSAEDAAKTGKAFVNDCGVQKIIDRTKALDRHAQRTLSDLDYLVQMKQAQSSLEEAETAGRLNNYIMLFTLVTIVFTPLSFLTSLFAIPFDYFPQNSDGEIRVESNWFTERMVAGEFTTLGFVLLFGTAMYYGRWPSRRQVGQFFQSPWKKASSSPKHASSSSAVHDHHDIASLIERSKSRAWRKQRFGDSLDEESFV</sequence>
<evidence type="ECO:0000256" key="7">
    <source>
        <dbReference type="PROSITE-ProRule" id="PRU00023"/>
    </source>
</evidence>
<dbReference type="OrthoDB" id="341259at2759"/>
<evidence type="ECO:0000256" key="5">
    <source>
        <dbReference type="ARBA" id="ARBA00023043"/>
    </source>
</evidence>
<gene>
    <name evidence="9" type="ORF">B0T10DRAFT_442909</name>
</gene>
<feature type="transmembrane region" description="Helical" evidence="8">
    <location>
        <begin position="940"/>
        <end position="960"/>
    </location>
</feature>
<dbReference type="SUPFAM" id="SSF48403">
    <property type="entry name" value="Ankyrin repeat"/>
    <property type="match status" value="1"/>
</dbReference>
<dbReference type="InterPro" id="IPR002110">
    <property type="entry name" value="Ankyrin_rpt"/>
</dbReference>
<dbReference type="GO" id="GO:0085020">
    <property type="term" value="P:protein K6-linked ubiquitination"/>
    <property type="evidence" value="ECO:0007669"/>
    <property type="project" value="TreeGrafter"/>
</dbReference>
<dbReference type="GO" id="GO:0046873">
    <property type="term" value="F:metal ion transmembrane transporter activity"/>
    <property type="evidence" value="ECO:0007669"/>
    <property type="project" value="InterPro"/>
</dbReference>
<dbReference type="InterPro" id="IPR045863">
    <property type="entry name" value="CorA_TM1_TM2"/>
</dbReference>
<feature type="transmembrane region" description="Helical" evidence="8">
    <location>
        <begin position="893"/>
        <end position="916"/>
    </location>
</feature>
<reference evidence="9 10" key="1">
    <citation type="journal article" date="2021" name="Nat. Commun.">
        <title>Genetic determinants of endophytism in the Arabidopsis root mycobiome.</title>
        <authorList>
            <person name="Mesny F."/>
            <person name="Miyauchi S."/>
            <person name="Thiergart T."/>
            <person name="Pickel B."/>
            <person name="Atanasova L."/>
            <person name="Karlsson M."/>
            <person name="Huettel B."/>
            <person name="Barry K.W."/>
            <person name="Haridas S."/>
            <person name="Chen C."/>
            <person name="Bauer D."/>
            <person name="Andreopoulos W."/>
            <person name="Pangilinan J."/>
            <person name="LaButti K."/>
            <person name="Riley R."/>
            <person name="Lipzen A."/>
            <person name="Clum A."/>
            <person name="Drula E."/>
            <person name="Henrissat B."/>
            <person name="Kohler A."/>
            <person name="Grigoriev I.V."/>
            <person name="Martin F.M."/>
            <person name="Hacquard S."/>
        </authorList>
    </citation>
    <scope>NUCLEOTIDE SEQUENCE [LARGE SCALE GENOMIC DNA]</scope>
    <source>
        <strain evidence="9 10">MPI-CAGE-CH-0241</strain>
    </source>
</reference>
<evidence type="ECO:0000256" key="3">
    <source>
        <dbReference type="ARBA" id="ARBA00022737"/>
    </source>
</evidence>
<dbReference type="PANTHER" id="PTHR24171:SF8">
    <property type="entry name" value="BRCA1-ASSOCIATED RING DOMAIN PROTEIN 1"/>
    <property type="match status" value="1"/>
</dbReference>
<keyword evidence="2 8" id="KW-0812">Transmembrane</keyword>
<evidence type="ECO:0000256" key="1">
    <source>
        <dbReference type="ARBA" id="ARBA00004141"/>
    </source>
</evidence>
<evidence type="ECO:0000313" key="10">
    <source>
        <dbReference type="Proteomes" id="UP000777438"/>
    </source>
</evidence>
<dbReference type="SMART" id="SM00248">
    <property type="entry name" value="ANK"/>
    <property type="match status" value="4"/>
</dbReference>
<dbReference type="GO" id="GO:0016020">
    <property type="term" value="C:membrane"/>
    <property type="evidence" value="ECO:0007669"/>
    <property type="project" value="UniProtKB-SubCell"/>
</dbReference>
<dbReference type="Proteomes" id="UP000777438">
    <property type="component" value="Unassembled WGS sequence"/>
</dbReference>
<keyword evidence="10" id="KW-1185">Reference proteome</keyword>
<keyword evidence="3" id="KW-0677">Repeat</keyword>
<evidence type="ECO:0000256" key="4">
    <source>
        <dbReference type="ARBA" id="ARBA00022989"/>
    </source>
</evidence>
<evidence type="ECO:0000256" key="6">
    <source>
        <dbReference type="ARBA" id="ARBA00023136"/>
    </source>
</evidence>
<dbReference type="Pfam" id="PF01544">
    <property type="entry name" value="CorA"/>
    <property type="match status" value="1"/>
</dbReference>
<keyword evidence="6 8" id="KW-0472">Membrane</keyword>